<keyword evidence="12" id="KW-1185">Reference proteome</keyword>
<evidence type="ECO:0000256" key="5">
    <source>
        <dbReference type="ARBA" id="ARBA00022692"/>
    </source>
</evidence>
<reference evidence="11" key="1">
    <citation type="submission" date="2022-06" db="EMBL/GenBank/DDBJ databases">
        <title>Alkalimarinus sp. nov., isolated from gut of a Alitta virens.</title>
        <authorList>
            <person name="Yang A.I."/>
            <person name="Shin N.-R."/>
        </authorList>
    </citation>
    <scope>NUCLEOTIDE SEQUENCE</scope>
    <source>
        <strain evidence="11">A2M4</strain>
    </source>
</reference>
<dbReference type="EMBL" id="CP100390">
    <property type="protein sequence ID" value="UZE94825.1"/>
    <property type="molecule type" value="Genomic_DNA"/>
</dbReference>
<evidence type="ECO:0000313" key="11">
    <source>
        <dbReference type="EMBL" id="UZE94825.1"/>
    </source>
</evidence>
<feature type="transmembrane region" description="Helical" evidence="9">
    <location>
        <begin position="184"/>
        <end position="202"/>
    </location>
</feature>
<keyword evidence="8 9" id="KW-0472">Membrane</keyword>
<dbReference type="PROSITE" id="PS01307">
    <property type="entry name" value="MOTA"/>
    <property type="match status" value="1"/>
</dbReference>
<feature type="transmembrane region" description="Helical" evidence="9">
    <location>
        <begin position="149"/>
        <end position="172"/>
    </location>
</feature>
<evidence type="ECO:0000256" key="1">
    <source>
        <dbReference type="ARBA" id="ARBA00004651"/>
    </source>
</evidence>
<feature type="domain" description="MotA/TolQ/ExbB proton channel" evidence="10">
    <location>
        <begin position="102"/>
        <end position="220"/>
    </location>
</feature>
<keyword evidence="3" id="KW-0813">Transport</keyword>
<dbReference type="Proteomes" id="UP001163739">
    <property type="component" value="Chromosome"/>
</dbReference>
<dbReference type="Pfam" id="PF01618">
    <property type="entry name" value="MotA_ExbB"/>
    <property type="match status" value="1"/>
</dbReference>
<comment type="similarity">
    <text evidence="2">Belongs to the MotA family.</text>
</comment>
<dbReference type="InterPro" id="IPR000540">
    <property type="entry name" value="Flag_MotA_CS"/>
</dbReference>
<dbReference type="RefSeq" id="WP_265046317.1">
    <property type="nucleotide sequence ID" value="NZ_CP100390.1"/>
</dbReference>
<evidence type="ECO:0000256" key="6">
    <source>
        <dbReference type="ARBA" id="ARBA00022779"/>
    </source>
</evidence>
<keyword evidence="5 9" id="KW-0812">Transmembrane</keyword>
<dbReference type="InterPro" id="IPR002898">
    <property type="entry name" value="MotA_ExbB_proton_chnl"/>
</dbReference>
<evidence type="ECO:0000256" key="4">
    <source>
        <dbReference type="ARBA" id="ARBA00022475"/>
    </source>
</evidence>
<keyword evidence="4" id="KW-1003">Cell membrane</keyword>
<sequence length="269" mass="30029">MLRLPVIAIATGLAVILATVIFSTKDPGLFINLPGLSIIVGGVLTALFFSYSKSDILTAFRTVKLLIDNHAIDKQQAIKDMTAIAYLWNRKDLKGVEKKLSTIDNSFLHMGVQHIIDGRTTDEIASVLNWKIRQLHHSEYRSAKLFHSLAMFAPAFGMVGTLLGLVNMMYLISDQPSIDIASHLAIALVTTFYGLIFANVFFKPIAIKLERRADQLVEWMRIMMVGIMMVEKRKSAAFIELAMETLDPFEHCNLGAELTSRPLEPALNH</sequence>
<keyword evidence="7 9" id="KW-1133">Transmembrane helix</keyword>
<protein>
    <submittedName>
        <fullName evidence="11">MotA/TolQ/ExbB proton channel family protein</fullName>
    </submittedName>
</protein>
<evidence type="ECO:0000256" key="7">
    <source>
        <dbReference type="ARBA" id="ARBA00022989"/>
    </source>
</evidence>
<feature type="transmembrane region" description="Helical" evidence="9">
    <location>
        <begin position="33"/>
        <end position="51"/>
    </location>
</feature>
<proteinExistence type="inferred from homology"/>
<comment type="subcellular location">
    <subcellularLocation>
        <location evidence="1">Cell membrane</location>
        <topology evidence="1">Multi-pass membrane protein</topology>
    </subcellularLocation>
</comment>
<dbReference type="InterPro" id="IPR047055">
    <property type="entry name" value="MotA-like"/>
</dbReference>
<evidence type="ECO:0000256" key="2">
    <source>
        <dbReference type="ARBA" id="ARBA00008038"/>
    </source>
</evidence>
<evidence type="ECO:0000256" key="3">
    <source>
        <dbReference type="ARBA" id="ARBA00022448"/>
    </source>
</evidence>
<dbReference type="PANTHER" id="PTHR30433">
    <property type="entry name" value="CHEMOTAXIS PROTEIN MOTA"/>
    <property type="match status" value="1"/>
</dbReference>
<name>A0ABY6MYE1_9ALTE</name>
<evidence type="ECO:0000259" key="10">
    <source>
        <dbReference type="Pfam" id="PF01618"/>
    </source>
</evidence>
<keyword evidence="6" id="KW-0283">Flagellar rotation</keyword>
<organism evidence="11 12">
    <name type="scientific">Alkalimarinus alittae</name>
    <dbReference type="NCBI Taxonomy" id="2961619"/>
    <lineage>
        <taxon>Bacteria</taxon>
        <taxon>Pseudomonadati</taxon>
        <taxon>Pseudomonadota</taxon>
        <taxon>Gammaproteobacteria</taxon>
        <taxon>Alteromonadales</taxon>
        <taxon>Alteromonadaceae</taxon>
        <taxon>Alkalimarinus</taxon>
    </lineage>
</organism>
<evidence type="ECO:0000256" key="9">
    <source>
        <dbReference type="SAM" id="Phobius"/>
    </source>
</evidence>
<evidence type="ECO:0000256" key="8">
    <source>
        <dbReference type="ARBA" id="ARBA00023136"/>
    </source>
</evidence>
<evidence type="ECO:0000313" key="12">
    <source>
        <dbReference type="Proteomes" id="UP001163739"/>
    </source>
</evidence>
<gene>
    <name evidence="11" type="ORF">NKI27_12130</name>
</gene>
<accession>A0ABY6MYE1</accession>